<dbReference type="InterPro" id="IPR021104">
    <property type="entry name" value="KfrA_DNA-bd_N"/>
</dbReference>
<name>A0A9X1W4W3_9GAMM</name>
<dbReference type="GO" id="GO:0003677">
    <property type="term" value="F:DNA binding"/>
    <property type="evidence" value="ECO:0007669"/>
    <property type="project" value="UniProtKB-KW"/>
</dbReference>
<accession>A0A9X1W4W3</accession>
<keyword evidence="3" id="KW-0238">DNA-binding</keyword>
<feature type="domain" description="KfrA N-terminal DNA-binding" evidence="2">
    <location>
        <begin position="9"/>
        <end position="51"/>
    </location>
</feature>
<dbReference type="AlphaFoldDB" id="A0A9X1W4W3"/>
<dbReference type="Proteomes" id="UP001139682">
    <property type="component" value="Unassembled WGS sequence"/>
</dbReference>
<evidence type="ECO:0000259" key="2">
    <source>
        <dbReference type="Pfam" id="PF11740"/>
    </source>
</evidence>
<dbReference type="Pfam" id="PF11740">
    <property type="entry name" value="KfrA_N"/>
    <property type="match status" value="1"/>
</dbReference>
<evidence type="ECO:0000256" key="1">
    <source>
        <dbReference type="SAM" id="Coils"/>
    </source>
</evidence>
<keyword evidence="4" id="KW-1185">Reference proteome</keyword>
<feature type="coiled-coil region" evidence="1">
    <location>
        <begin position="112"/>
        <end position="167"/>
    </location>
</feature>
<gene>
    <name evidence="3" type="ORF">MST27_09595</name>
</gene>
<proteinExistence type="predicted"/>
<keyword evidence="1" id="KW-0175">Coiled coil</keyword>
<protein>
    <submittedName>
        <fullName evidence="3">DNA-binding protein</fullName>
    </submittedName>
</protein>
<evidence type="ECO:0000313" key="4">
    <source>
        <dbReference type="Proteomes" id="UP001139682"/>
    </source>
</evidence>
<dbReference type="EMBL" id="JALGRD010000004">
    <property type="protein sequence ID" value="MCJ0973619.1"/>
    <property type="molecule type" value="Genomic_DNA"/>
</dbReference>
<evidence type="ECO:0000313" key="3">
    <source>
        <dbReference type="EMBL" id="MCJ0973619.1"/>
    </source>
</evidence>
<sequence length="167" mass="18582">MVPKGPSITRLDVARAVNILIGAGEQVTIRAVRNTIGAGSFTTISRYLHESAVHLDGVGTHETDEVAERKFPKKELAPLLKSSARVDCRTTSVLDGLAGELREIFFQCDEVIRKAEIEIITAREKLQRSISNADRLTHEKHALIHEVRKLRAELAALKGHIQFKNQQ</sequence>
<comment type="caution">
    <text evidence="3">The sequence shown here is derived from an EMBL/GenBank/DDBJ whole genome shotgun (WGS) entry which is preliminary data.</text>
</comment>
<reference evidence="3" key="1">
    <citation type="submission" date="2022-03" db="EMBL/GenBank/DDBJ databases">
        <title>Pseudomonas marianensis sp. nov., a marine bacterium isolated from deep-sea sediments of the Mariana Trench.</title>
        <authorList>
            <person name="Wei Y."/>
        </authorList>
    </citation>
    <scope>NUCLEOTIDE SEQUENCE</scope>
    <source>
        <strain evidence="3">PS1</strain>
    </source>
</reference>
<dbReference type="RefSeq" id="WP_243605737.1">
    <property type="nucleotide sequence ID" value="NZ_JALGRD010000004.1"/>
</dbReference>
<organism evidence="3 4">
    <name type="scientific">Stutzerimonas marianensis</name>
    <dbReference type="NCBI Taxonomy" id="2929513"/>
    <lineage>
        <taxon>Bacteria</taxon>
        <taxon>Pseudomonadati</taxon>
        <taxon>Pseudomonadota</taxon>
        <taxon>Gammaproteobacteria</taxon>
        <taxon>Pseudomonadales</taxon>
        <taxon>Pseudomonadaceae</taxon>
        <taxon>Stutzerimonas</taxon>
    </lineage>
</organism>